<dbReference type="AlphaFoldDB" id="A0AA48HME8"/>
<keyword evidence="1" id="KW-0812">Transmembrane</keyword>
<evidence type="ECO:0000256" key="1">
    <source>
        <dbReference type="SAM" id="Phobius"/>
    </source>
</evidence>
<sequence>MYHVFGVINTAFIFISLYGVYSQLQTVERRKSSAASSGHATELLSLNQFCMSFLAYLSFFVYGYSISPFNHYIVWPRLIAAMLVAMILWEIWCDRRTRLSLGILWCAIVCLVVSMLGLFFGETYQDEGRWIATTMILIISALLAQGYAHQIKLIVTSGKTGAVDIRMSQFILMMDVSTIAFACSMGLANSWPLMVLAVASGITKLLIMYLFRWVKYSPLARARRISAGLQ</sequence>
<dbReference type="EMBL" id="AP027272">
    <property type="protein sequence ID" value="BDX05157.1"/>
    <property type="molecule type" value="Genomic_DNA"/>
</dbReference>
<organism evidence="2 3">
    <name type="scientific">Planctobacterium marinum</name>
    <dbReference type="NCBI Taxonomy" id="1631968"/>
    <lineage>
        <taxon>Bacteria</taxon>
        <taxon>Pseudomonadati</taxon>
        <taxon>Pseudomonadota</taxon>
        <taxon>Gammaproteobacteria</taxon>
        <taxon>Alteromonadales</taxon>
        <taxon>Alteromonadaceae</taxon>
        <taxon>Planctobacterium</taxon>
    </lineage>
</organism>
<evidence type="ECO:0000313" key="2">
    <source>
        <dbReference type="EMBL" id="BDX05157.1"/>
    </source>
</evidence>
<dbReference type="RefSeq" id="WP_338291121.1">
    <property type="nucleotide sequence ID" value="NZ_AP027272.1"/>
</dbReference>
<gene>
    <name evidence="2" type="ORF">MACH26_06780</name>
</gene>
<reference evidence="2" key="1">
    <citation type="submission" date="2023-01" db="EMBL/GenBank/DDBJ databases">
        <title>Complete genome sequence of Planctobacterium marinum strain Dej080120_11.</title>
        <authorList>
            <person name="Ueki S."/>
            <person name="Maruyama F."/>
        </authorList>
    </citation>
    <scope>NUCLEOTIDE SEQUENCE</scope>
    <source>
        <strain evidence="2">Dej080120_11</strain>
    </source>
</reference>
<feature type="transmembrane region" description="Helical" evidence="1">
    <location>
        <begin position="170"/>
        <end position="188"/>
    </location>
</feature>
<dbReference type="Proteomes" id="UP001333710">
    <property type="component" value="Chromosome"/>
</dbReference>
<keyword evidence="1" id="KW-0472">Membrane</keyword>
<feature type="transmembrane region" description="Helical" evidence="1">
    <location>
        <begin position="44"/>
        <end position="66"/>
    </location>
</feature>
<feature type="transmembrane region" description="Helical" evidence="1">
    <location>
        <begin position="130"/>
        <end position="149"/>
    </location>
</feature>
<name>A0AA48HME8_9ALTE</name>
<accession>A0AA48HME8</accession>
<proteinExistence type="predicted"/>
<feature type="transmembrane region" description="Helical" evidence="1">
    <location>
        <begin position="6"/>
        <end position="24"/>
    </location>
</feature>
<keyword evidence="3" id="KW-1185">Reference proteome</keyword>
<protein>
    <submittedName>
        <fullName evidence="2">Uncharacterized protein</fullName>
    </submittedName>
</protein>
<feature type="transmembrane region" description="Helical" evidence="1">
    <location>
        <begin position="99"/>
        <end position="118"/>
    </location>
</feature>
<feature type="transmembrane region" description="Helical" evidence="1">
    <location>
        <begin position="194"/>
        <end position="214"/>
    </location>
</feature>
<keyword evidence="1" id="KW-1133">Transmembrane helix</keyword>
<feature type="transmembrane region" description="Helical" evidence="1">
    <location>
        <begin position="72"/>
        <end position="92"/>
    </location>
</feature>
<evidence type="ECO:0000313" key="3">
    <source>
        <dbReference type="Proteomes" id="UP001333710"/>
    </source>
</evidence>
<dbReference type="KEGG" id="pmaw:MACH26_06780"/>